<protein>
    <recommendedName>
        <fullName evidence="3">Aminopeptidase N-like N-terminal domain-containing protein</fullName>
    </recommendedName>
</protein>
<keyword evidence="2" id="KW-0732">Signal</keyword>
<dbReference type="GO" id="GO:0016020">
    <property type="term" value="C:membrane"/>
    <property type="evidence" value="ECO:0007669"/>
    <property type="project" value="TreeGrafter"/>
</dbReference>
<gene>
    <name evidence="4" type="ORF">NMOB1V02_LOCUS10870</name>
</gene>
<dbReference type="OrthoDB" id="510539at2759"/>
<dbReference type="EMBL" id="CAJPEX010005094">
    <property type="protein sequence ID" value="CAG0923406.1"/>
    <property type="molecule type" value="Genomic_DNA"/>
</dbReference>
<reference evidence="4" key="1">
    <citation type="submission" date="2020-11" db="EMBL/GenBank/DDBJ databases">
        <authorList>
            <person name="Tran Van P."/>
        </authorList>
    </citation>
    <scope>NUCLEOTIDE SEQUENCE</scope>
</reference>
<accession>A0A7R9GJC5</accession>
<organism evidence="4">
    <name type="scientific">Notodromas monacha</name>
    <dbReference type="NCBI Taxonomy" id="399045"/>
    <lineage>
        <taxon>Eukaryota</taxon>
        <taxon>Metazoa</taxon>
        <taxon>Ecdysozoa</taxon>
        <taxon>Arthropoda</taxon>
        <taxon>Crustacea</taxon>
        <taxon>Oligostraca</taxon>
        <taxon>Ostracoda</taxon>
        <taxon>Podocopa</taxon>
        <taxon>Podocopida</taxon>
        <taxon>Cypridocopina</taxon>
        <taxon>Cypridoidea</taxon>
        <taxon>Cyprididae</taxon>
        <taxon>Notodromas</taxon>
    </lineage>
</organism>
<dbReference type="Gene3D" id="2.60.40.1730">
    <property type="entry name" value="tricorn interacting facor f3 domain"/>
    <property type="match status" value="1"/>
</dbReference>
<dbReference type="GO" id="GO:0008270">
    <property type="term" value="F:zinc ion binding"/>
    <property type="evidence" value="ECO:0007669"/>
    <property type="project" value="TreeGrafter"/>
</dbReference>
<dbReference type="SUPFAM" id="SSF63737">
    <property type="entry name" value="Leukotriene A4 hydrolase N-terminal domain"/>
    <property type="match status" value="1"/>
</dbReference>
<proteinExistence type="predicted"/>
<evidence type="ECO:0000313" key="4">
    <source>
        <dbReference type="EMBL" id="CAD7283254.1"/>
    </source>
</evidence>
<name>A0A7R9GJC5_9CRUS</name>
<dbReference type="EMBL" id="OA887131">
    <property type="protein sequence ID" value="CAD7283254.1"/>
    <property type="molecule type" value="Genomic_DNA"/>
</dbReference>
<evidence type="ECO:0000259" key="3">
    <source>
        <dbReference type="Pfam" id="PF17900"/>
    </source>
</evidence>
<dbReference type="GO" id="GO:0042277">
    <property type="term" value="F:peptide binding"/>
    <property type="evidence" value="ECO:0007669"/>
    <property type="project" value="TreeGrafter"/>
</dbReference>
<dbReference type="GO" id="GO:0005615">
    <property type="term" value="C:extracellular space"/>
    <property type="evidence" value="ECO:0007669"/>
    <property type="project" value="TreeGrafter"/>
</dbReference>
<keyword evidence="1" id="KW-0378">Hydrolase</keyword>
<dbReference type="InterPro" id="IPR045357">
    <property type="entry name" value="Aminopeptidase_N-like_N"/>
</dbReference>
<evidence type="ECO:0000313" key="5">
    <source>
        <dbReference type="Proteomes" id="UP000678499"/>
    </source>
</evidence>
<evidence type="ECO:0000256" key="2">
    <source>
        <dbReference type="SAM" id="SignalP"/>
    </source>
</evidence>
<dbReference type="PANTHER" id="PTHR11533">
    <property type="entry name" value="PROTEASE M1 ZINC METALLOPROTEASE"/>
    <property type="match status" value="1"/>
</dbReference>
<feature type="non-terminal residue" evidence="4">
    <location>
        <position position="1"/>
    </location>
</feature>
<dbReference type="PANTHER" id="PTHR11533:SF276">
    <property type="entry name" value="GLUTAMYL AMINOPEPTIDASE"/>
    <property type="match status" value="1"/>
</dbReference>
<feature type="chain" id="PRO_5036210861" description="Aminopeptidase N-like N-terminal domain-containing protein" evidence="2">
    <location>
        <begin position="26"/>
        <end position="177"/>
    </location>
</feature>
<evidence type="ECO:0000256" key="1">
    <source>
        <dbReference type="ARBA" id="ARBA00022438"/>
    </source>
</evidence>
<keyword evidence="1" id="KW-0645">Protease</keyword>
<keyword evidence="5" id="KW-1185">Reference proteome</keyword>
<keyword evidence="1" id="KW-0031">Aminopeptidase</keyword>
<feature type="signal peptide" evidence="2">
    <location>
        <begin position="1"/>
        <end position="25"/>
    </location>
</feature>
<dbReference type="GO" id="GO:0043171">
    <property type="term" value="P:peptide catabolic process"/>
    <property type="evidence" value="ECO:0007669"/>
    <property type="project" value="TreeGrafter"/>
</dbReference>
<dbReference type="GO" id="GO:0006508">
    <property type="term" value="P:proteolysis"/>
    <property type="evidence" value="ECO:0007669"/>
    <property type="project" value="TreeGrafter"/>
</dbReference>
<dbReference type="Proteomes" id="UP000678499">
    <property type="component" value="Unassembled WGS sequence"/>
</dbReference>
<dbReference type="InterPro" id="IPR042097">
    <property type="entry name" value="Aminopeptidase_N-like_N_sf"/>
</dbReference>
<sequence length="177" mass="19550">MKLSAKNCVLLFFAIFAPILHLSSGTKIKWKQIRTQEVKKNEAAGIIRLPRHVIPSHYDLVVVPWLDDDSFMFSGAVDITLTCVDVDLVGTPCSNITVHSKNIDILDVSVRRVSDGSDIPIEPNVDYDPYAEWSTVFLSNPLIVGESANLVITFSGVMSTEIAGLFYRSYDSAGTKK</sequence>
<dbReference type="AlphaFoldDB" id="A0A7R9GJC5"/>
<dbReference type="InterPro" id="IPR050344">
    <property type="entry name" value="Peptidase_M1_aminopeptidases"/>
</dbReference>
<dbReference type="Pfam" id="PF17900">
    <property type="entry name" value="Peptidase_M1_N"/>
    <property type="match status" value="1"/>
</dbReference>
<dbReference type="GO" id="GO:0070006">
    <property type="term" value="F:metalloaminopeptidase activity"/>
    <property type="evidence" value="ECO:0007669"/>
    <property type="project" value="TreeGrafter"/>
</dbReference>
<dbReference type="GO" id="GO:0005737">
    <property type="term" value="C:cytoplasm"/>
    <property type="evidence" value="ECO:0007669"/>
    <property type="project" value="TreeGrafter"/>
</dbReference>
<feature type="domain" description="Aminopeptidase N-like N-terminal" evidence="3">
    <location>
        <begin position="55"/>
        <end position="177"/>
    </location>
</feature>